<evidence type="ECO:0000256" key="4">
    <source>
        <dbReference type="ARBA" id="ARBA00023136"/>
    </source>
</evidence>
<keyword evidence="4 5" id="KW-0472">Membrane</keyword>
<reference evidence="6" key="1">
    <citation type="submission" date="2020-12" db="EMBL/GenBank/DDBJ databases">
        <title>Snuella sp. nov., isolated from sediment in Incheon.</title>
        <authorList>
            <person name="Kim W."/>
        </authorList>
    </citation>
    <scope>NUCLEOTIDE SEQUENCE</scope>
    <source>
        <strain evidence="6">CAU 1569</strain>
    </source>
</reference>
<dbReference type="Pfam" id="PF09685">
    <property type="entry name" value="MamF_MmsF"/>
    <property type="match status" value="1"/>
</dbReference>
<evidence type="ECO:0000256" key="3">
    <source>
        <dbReference type="ARBA" id="ARBA00022989"/>
    </source>
</evidence>
<accession>A0A8J7J5S4</accession>
<dbReference type="RefSeq" id="WP_199115788.1">
    <property type="nucleotide sequence ID" value="NZ_JAELVQ010000018.1"/>
</dbReference>
<dbReference type="AlphaFoldDB" id="A0A8J7J5S4"/>
<name>A0A8J7J5S4_9FLAO</name>
<evidence type="ECO:0000313" key="7">
    <source>
        <dbReference type="Proteomes" id="UP000610931"/>
    </source>
</evidence>
<dbReference type="Proteomes" id="UP000610931">
    <property type="component" value="Unassembled WGS sequence"/>
</dbReference>
<evidence type="ECO:0008006" key="8">
    <source>
        <dbReference type="Google" id="ProtNLM"/>
    </source>
</evidence>
<gene>
    <name evidence="6" type="ORF">JF259_13105</name>
</gene>
<organism evidence="6 7">
    <name type="scientific">Snuella sedimenti</name>
    <dbReference type="NCBI Taxonomy" id="2798802"/>
    <lineage>
        <taxon>Bacteria</taxon>
        <taxon>Pseudomonadati</taxon>
        <taxon>Bacteroidota</taxon>
        <taxon>Flavobacteriia</taxon>
        <taxon>Flavobacteriales</taxon>
        <taxon>Flavobacteriaceae</taxon>
        <taxon>Snuella</taxon>
    </lineage>
</organism>
<keyword evidence="3 5" id="KW-1133">Transmembrane helix</keyword>
<sequence length="110" mass="12493">MNQQDIETGKGLAIVSYITIIGTIIAFFMNNDKKNPFTNFHIRQALGLWLTYFVLAWVVSAFDNWLATFGFWIFFGVLFIYGFINAIGGKAQAVPLLGELFQKWFASIGR</sequence>
<keyword evidence="7" id="KW-1185">Reference proteome</keyword>
<dbReference type="EMBL" id="JAELVQ010000018">
    <property type="protein sequence ID" value="MBJ6369029.1"/>
    <property type="molecule type" value="Genomic_DNA"/>
</dbReference>
<protein>
    <recommendedName>
        <fullName evidence="8">DUF4870 domain-containing protein</fullName>
    </recommendedName>
</protein>
<comment type="caution">
    <text evidence="6">The sequence shown here is derived from an EMBL/GenBank/DDBJ whole genome shotgun (WGS) entry which is preliminary data.</text>
</comment>
<feature type="transmembrane region" description="Helical" evidence="5">
    <location>
        <begin position="65"/>
        <end position="84"/>
    </location>
</feature>
<feature type="transmembrane region" description="Helical" evidence="5">
    <location>
        <begin position="42"/>
        <end position="59"/>
    </location>
</feature>
<proteinExistence type="predicted"/>
<keyword evidence="2 5" id="KW-0812">Transmembrane</keyword>
<evidence type="ECO:0000256" key="5">
    <source>
        <dbReference type="SAM" id="Phobius"/>
    </source>
</evidence>
<dbReference type="InterPro" id="IPR019109">
    <property type="entry name" value="MamF_MmsF"/>
</dbReference>
<evidence type="ECO:0000256" key="1">
    <source>
        <dbReference type="ARBA" id="ARBA00004141"/>
    </source>
</evidence>
<comment type="subcellular location">
    <subcellularLocation>
        <location evidence="1">Membrane</location>
        <topology evidence="1">Multi-pass membrane protein</topology>
    </subcellularLocation>
</comment>
<evidence type="ECO:0000256" key="2">
    <source>
        <dbReference type="ARBA" id="ARBA00022692"/>
    </source>
</evidence>
<feature type="transmembrane region" description="Helical" evidence="5">
    <location>
        <begin position="12"/>
        <end position="30"/>
    </location>
</feature>
<evidence type="ECO:0000313" key="6">
    <source>
        <dbReference type="EMBL" id="MBJ6369029.1"/>
    </source>
</evidence>